<dbReference type="InterPro" id="IPR028357">
    <property type="entry name" value="UDPglc_DH_bac"/>
</dbReference>
<evidence type="ECO:0000256" key="5">
    <source>
        <dbReference type="ARBA" id="ARBA00023002"/>
    </source>
</evidence>
<proteinExistence type="inferred from homology"/>
<dbReference type="InterPro" id="IPR014026">
    <property type="entry name" value="UDP-Glc/GDP-Man_DH_dimer"/>
</dbReference>
<feature type="binding site" evidence="10">
    <location>
        <position position="207"/>
    </location>
    <ligand>
        <name>substrate</name>
    </ligand>
</feature>
<feature type="binding site" evidence="11">
    <location>
        <position position="155"/>
    </location>
    <ligand>
        <name>NAD(+)</name>
        <dbReference type="ChEBI" id="CHEBI:57540"/>
    </ligand>
</feature>
<dbReference type="GO" id="GO:0006065">
    <property type="term" value="P:UDP-glucuronate biosynthetic process"/>
    <property type="evidence" value="ECO:0007669"/>
    <property type="project" value="UniProtKB-UniPathway"/>
</dbReference>
<dbReference type="PANTHER" id="PTHR43750">
    <property type="entry name" value="UDP-GLUCOSE 6-DEHYDROGENASE TUAD"/>
    <property type="match status" value="1"/>
</dbReference>
<accession>A0A5P9JZP4</accession>
<evidence type="ECO:0000256" key="3">
    <source>
        <dbReference type="ARBA" id="ARBA00012954"/>
    </source>
</evidence>
<evidence type="ECO:0000256" key="2">
    <source>
        <dbReference type="ARBA" id="ARBA00006601"/>
    </source>
</evidence>
<dbReference type="PIRSF" id="PIRSF500134">
    <property type="entry name" value="UDPglc_DH_bac"/>
    <property type="match status" value="1"/>
</dbReference>
<dbReference type="InterPro" id="IPR036220">
    <property type="entry name" value="UDP-Glc/GDP-Man_DH_C_sf"/>
</dbReference>
<dbReference type="SUPFAM" id="SSF52413">
    <property type="entry name" value="UDP-glucose/GDP-mannose dehydrogenase C-terminal domain"/>
    <property type="match status" value="1"/>
</dbReference>
<dbReference type="GO" id="GO:0000271">
    <property type="term" value="P:polysaccharide biosynthetic process"/>
    <property type="evidence" value="ECO:0007669"/>
    <property type="project" value="InterPro"/>
</dbReference>
<dbReference type="KEGG" id="mico:GDR74_16195"/>
<protein>
    <recommendedName>
        <fullName evidence="4 8">UDP-glucose 6-dehydrogenase</fullName>
        <ecNumber evidence="3 8">1.1.1.22</ecNumber>
    </recommendedName>
</protein>
<dbReference type="PIRSF" id="PIRSF000124">
    <property type="entry name" value="UDPglc_GDPman_dh"/>
    <property type="match status" value="1"/>
</dbReference>
<dbReference type="GO" id="GO:0003979">
    <property type="term" value="F:UDP-glucose 6-dehydrogenase activity"/>
    <property type="evidence" value="ECO:0007669"/>
    <property type="project" value="UniProtKB-EC"/>
</dbReference>
<gene>
    <name evidence="13" type="ORF">GDR74_16195</name>
</gene>
<dbReference type="InterPro" id="IPR036291">
    <property type="entry name" value="NAD(P)-bd_dom_sf"/>
</dbReference>
<feature type="binding site" evidence="10">
    <location>
        <position position="260"/>
    </location>
    <ligand>
        <name>substrate</name>
    </ligand>
</feature>
<dbReference type="EMBL" id="CP045423">
    <property type="protein sequence ID" value="QFU17631.1"/>
    <property type="molecule type" value="Genomic_DNA"/>
</dbReference>
<feature type="binding site" evidence="11">
    <location>
        <position position="86"/>
    </location>
    <ligand>
        <name>NAD(+)</name>
        <dbReference type="ChEBI" id="CHEBI:57540"/>
    </ligand>
</feature>
<evidence type="ECO:0000256" key="7">
    <source>
        <dbReference type="ARBA" id="ARBA00047473"/>
    </source>
</evidence>
<dbReference type="Pfam" id="PF00984">
    <property type="entry name" value="UDPG_MGDP_dh"/>
    <property type="match status" value="1"/>
</dbReference>
<evidence type="ECO:0000256" key="9">
    <source>
        <dbReference type="PIRSR" id="PIRSR500134-1"/>
    </source>
</evidence>
<feature type="binding site" evidence="11">
    <location>
        <position position="35"/>
    </location>
    <ligand>
        <name>NAD(+)</name>
        <dbReference type="ChEBI" id="CHEBI:57540"/>
    </ligand>
</feature>
<evidence type="ECO:0000313" key="14">
    <source>
        <dbReference type="Proteomes" id="UP000325614"/>
    </source>
</evidence>
<dbReference type="Pfam" id="PF03721">
    <property type="entry name" value="UDPG_MGDP_dh_N"/>
    <property type="match status" value="1"/>
</dbReference>
<feature type="binding site" evidence="11">
    <location>
        <position position="266"/>
    </location>
    <ligand>
        <name>NAD(+)</name>
        <dbReference type="ChEBI" id="CHEBI:57540"/>
    </ligand>
</feature>
<organism evidence="13 14">
    <name type="scientific">Microvirga thermotolerans</name>
    <dbReference type="NCBI Taxonomy" id="2651334"/>
    <lineage>
        <taxon>Bacteria</taxon>
        <taxon>Pseudomonadati</taxon>
        <taxon>Pseudomonadota</taxon>
        <taxon>Alphaproteobacteria</taxon>
        <taxon>Hyphomicrobiales</taxon>
        <taxon>Methylobacteriaceae</taxon>
        <taxon>Microvirga</taxon>
    </lineage>
</organism>
<feature type="binding site" evidence="10">
    <location>
        <position position="324"/>
    </location>
    <ligand>
        <name>substrate</name>
    </ligand>
</feature>
<dbReference type="SUPFAM" id="SSF48179">
    <property type="entry name" value="6-phosphogluconate dehydrogenase C-terminal domain-like"/>
    <property type="match status" value="1"/>
</dbReference>
<dbReference type="Pfam" id="PF03720">
    <property type="entry name" value="UDPG_MGDP_dh_C"/>
    <property type="match status" value="1"/>
</dbReference>
<keyword evidence="14" id="KW-1185">Reference proteome</keyword>
<dbReference type="InterPro" id="IPR001732">
    <property type="entry name" value="UDP-Glc/GDP-Man_DH_N"/>
</dbReference>
<feature type="binding site" evidence="11">
    <location>
        <position position="30"/>
    </location>
    <ligand>
        <name>NAD(+)</name>
        <dbReference type="ChEBI" id="CHEBI:57540"/>
    </ligand>
</feature>
<evidence type="ECO:0000256" key="1">
    <source>
        <dbReference type="ARBA" id="ARBA00004701"/>
    </source>
</evidence>
<comment type="pathway">
    <text evidence="1">Nucleotide-sugar biosynthesis; UDP-alpha-D-glucuronate biosynthesis; UDP-alpha-D-glucuronate from UDP-alpha-D-glucose: step 1/1.</text>
</comment>
<keyword evidence="5 8" id="KW-0560">Oxidoreductase</keyword>
<dbReference type="UniPathway" id="UPA00038">
    <property type="reaction ID" value="UER00491"/>
</dbReference>
<dbReference type="AlphaFoldDB" id="A0A5P9JZP4"/>
<dbReference type="InterPro" id="IPR014027">
    <property type="entry name" value="UDP-Glc/GDP-Man_DH_C"/>
</dbReference>
<evidence type="ECO:0000256" key="11">
    <source>
        <dbReference type="PIRSR" id="PIRSR500134-3"/>
    </source>
</evidence>
<comment type="similarity">
    <text evidence="2 8">Belongs to the UDP-glucose/GDP-mannose dehydrogenase family.</text>
</comment>
<evidence type="ECO:0000256" key="10">
    <source>
        <dbReference type="PIRSR" id="PIRSR500134-2"/>
    </source>
</evidence>
<dbReference type="SMART" id="SM00984">
    <property type="entry name" value="UDPG_MGDP_dh_C"/>
    <property type="match status" value="1"/>
</dbReference>
<feature type="binding site" evidence="10">
    <location>
        <begin position="252"/>
        <end position="256"/>
    </location>
    <ligand>
        <name>substrate</name>
    </ligand>
</feature>
<feature type="binding site" evidence="11">
    <location>
        <position position="331"/>
    </location>
    <ligand>
        <name>NAD(+)</name>
        <dbReference type="ChEBI" id="CHEBI:57540"/>
    </ligand>
</feature>
<comment type="catalytic activity">
    <reaction evidence="7 8">
        <text>UDP-alpha-D-glucose + 2 NAD(+) + H2O = UDP-alpha-D-glucuronate + 2 NADH + 3 H(+)</text>
        <dbReference type="Rhea" id="RHEA:23596"/>
        <dbReference type="ChEBI" id="CHEBI:15377"/>
        <dbReference type="ChEBI" id="CHEBI:15378"/>
        <dbReference type="ChEBI" id="CHEBI:57540"/>
        <dbReference type="ChEBI" id="CHEBI:57945"/>
        <dbReference type="ChEBI" id="CHEBI:58052"/>
        <dbReference type="ChEBI" id="CHEBI:58885"/>
        <dbReference type="EC" id="1.1.1.22"/>
    </reaction>
</comment>
<dbReference type="EC" id="1.1.1.22" evidence="3 8"/>
<dbReference type="InterPro" id="IPR008927">
    <property type="entry name" value="6-PGluconate_DH-like_C_sf"/>
</dbReference>
<feature type="binding site" evidence="11">
    <location>
        <position position="122"/>
    </location>
    <ligand>
        <name>NAD(+)</name>
        <dbReference type="ChEBI" id="CHEBI:57540"/>
    </ligand>
</feature>
<dbReference type="PANTHER" id="PTHR43750:SF3">
    <property type="entry name" value="UDP-GLUCOSE 6-DEHYDROGENASE TUAD"/>
    <property type="match status" value="1"/>
</dbReference>
<evidence type="ECO:0000256" key="6">
    <source>
        <dbReference type="ARBA" id="ARBA00023027"/>
    </source>
</evidence>
<evidence type="ECO:0000259" key="12">
    <source>
        <dbReference type="SMART" id="SM00984"/>
    </source>
</evidence>
<dbReference type="SUPFAM" id="SSF51735">
    <property type="entry name" value="NAD(P)-binding Rossmann-fold domains"/>
    <property type="match status" value="1"/>
</dbReference>
<feature type="domain" description="UDP-glucose/GDP-mannose dehydrogenase C-terminal" evidence="12">
    <location>
        <begin position="317"/>
        <end position="418"/>
    </location>
</feature>
<dbReference type="InterPro" id="IPR017476">
    <property type="entry name" value="UDP-Glc/GDP-Man"/>
</dbReference>
<evidence type="ECO:0000256" key="8">
    <source>
        <dbReference type="PIRNR" id="PIRNR000124"/>
    </source>
</evidence>
<dbReference type="NCBIfam" id="TIGR03026">
    <property type="entry name" value="NDP-sugDHase"/>
    <property type="match status" value="1"/>
</dbReference>
<dbReference type="PROSITE" id="PS51257">
    <property type="entry name" value="PROKAR_LIPOPROTEIN"/>
    <property type="match status" value="1"/>
</dbReference>
<reference evidence="13 14" key="1">
    <citation type="submission" date="2019-10" db="EMBL/GenBank/DDBJ databases">
        <title>Isolation, Identification of Microvirga thermotolerans HR1, a novel thermophilic bacterium and Comparative Genomics of the genus Microvirga.</title>
        <authorList>
            <person name="Li J."/>
            <person name="Zhang W."/>
            <person name="Lin M."/>
            <person name="Wang J."/>
        </authorList>
    </citation>
    <scope>NUCLEOTIDE SEQUENCE [LARGE SCALE GENOMIC DNA]</scope>
    <source>
        <strain evidence="13 14">HR1</strain>
    </source>
</reference>
<evidence type="ECO:0000256" key="4">
    <source>
        <dbReference type="ARBA" id="ARBA00015132"/>
    </source>
</evidence>
<keyword evidence="6 8" id="KW-0520">NAD</keyword>
<sequence length="462" mass="49533">MRIGMVGSGYVGLVSGACFADFGHEVCCVDKDPAKIAALNRGEIPIFEPGLAELVAKNVREGRLTFTTDLSGAVAAAAAVFIAVGTPSRRGDGHADLSFVHQAAREIAAALAGYTVVVTKSTVPVGTGDEVERIIRETRPDADFAVVSNPEFLREGAAIADFKRPDRIVIGAEDARAAQLMTELYRPLYLNQAPLIVTSRRTAELTKYAANAFLATKITFINEIANLCEQVGANVQDVARGIGLDNRIGTKFLHAGPGYGGSCFPKDTLALIKTAQDYEAPVRIVETVAAVNDQRKRAMGRKVIAACGGTVRGETIAVLGLTFKPNTDDMREAPSIDVIRTLQDAGARIRAYDPEGMAAARAVLSEVEYARDPYDCARGAAALVIVTEWDMFRALDLARLKAALARPIVVDLRNIYRPDDMKRNGFAYVSIGRPKILPAPSLEASEPSRVEIEDTRALATTA</sequence>
<feature type="active site" description="Nucleophile" evidence="9">
    <location>
        <position position="263"/>
    </location>
</feature>
<dbReference type="GO" id="GO:0051287">
    <property type="term" value="F:NAD binding"/>
    <property type="evidence" value="ECO:0007669"/>
    <property type="project" value="InterPro"/>
</dbReference>
<dbReference type="Proteomes" id="UP000325614">
    <property type="component" value="Chromosome"/>
</dbReference>
<dbReference type="Gene3D" id="1.20.5.100">
    <property type="entry name" value="Cytochrome c1, transmembrane anchor, C-terminal"/>
    <property type="match status" value="1"/>
</dbReference>
<dbReference type="Gene3D" id="3.40.50.720">
    <property type="entry name" value="NAD(P)-binding Rossmann-like Domain"/>
    <property type="match status" value="2"/>
</dbReference>
<feature type="binding site" evidence="10">
    <location>
        <begin position="152"/>
        <end position="155"/>
    </location>
    <ligand>
        <name>substrate</name>
    </ligand>
</feature>
<evidence type="ECO:0000313" key="13">
    <source>
        <dbReference type="EMBL" id="QFU17631.1"/>
    </source>
</evidence>
<dbReference type="RefSeq" id="WP_152587265.1">
    <property type="nucleotide sequence ID" value="NZ_CP045423.1"/>
</dbReference>
<name>A0A5P9JZP4_9HYPH</name>